<feature type="signal peptide" evidence="2">
    <location>
        <begin position="1"/>
        <end position="31"/>
    </location>
</feature>
<proteinExistence type="predicted"/>
<reference evidence="4" key="1">
    <citation type="submission" date="2016-02" db="EMBL/GenBank/DDBJ databases">
        <authorList>
            <person name="Wibberg D."/>
        </authorList>
    </citation>
    <scope>NUCLEOTIDE SEQUENCE [LARGE SCALE GENOMIC DNA]</scope>
</reference>
<feature type="chain" id="PRO_5008679474" description="Secreted protein" evidence="2">
    <location>
        <begin position="32"/>
        <end position="239"/>
    </location>
</feature>
<keyword evidence="1" id="KW-1133">Transmembrane helix</keyword>
<dbReference type="EMBL" id="FLUV01000203">
    <property type="protein sequence ID" value="SBW18089.1"/>
    <property type="molecule type" value="Genomic_DNA"/>
</dbReference>
<keyword evidence="1" id="KW-0812">Transmembrane</keyword>
<dbReference type="NCBIfam" id="NF040603">
    <property type="entry name" value="choice_anch_P"/>
    <property type="match status" value="1"/>
</dbReference>
<protein>
    <recommendedName>
        <fullName evidence="5">Secreted protein</fullName>
    </recommendedName>
</protein>
<keyword evidence="1" id="KW-0472">Membrane</keyword>
<evidence type="ECO:0000313" key="4">
    <source>
        <dbReference type="Proteomes" id="UP000199013"/>
    </source>
</evidence>
<organism evidence="3 4">
    <name type="scientific">Candidatus Protofrankia californiensis</name>
    <dbReference type="NCBI Taxonomy" id="1839754"/>
    <lineage>
        <taxon>Bacteria</taxon>
        <taxon>Bacillati</taxon>
        <taxon>Actinomycetota</taxon>
        <taxon>Actinomycetes</taxon>
        <taxon>Frankiales</taxon>
        <taxon>Frankiaceae</taxon>
        <taxon>Protofrankia</taxon>
    </lineage>
</organism>
<evidence type="ECO:0000256" key="1">
    <source>
        <dbReference type="SAM" id="Phobius"/>
    </source>
</evidence>
<evidence type="ECO:0000313" key="3">
    <source>
        <dbReference type="EMBL" id="SBW18089.1"/>
    </source>
</evidence>
<name>A0A1C3NTP6_9ACTN</name>
<dbReference type="AlphaFoldDB" id="A0A1C3NTP6"/>
<accession>A0A1C3NTP6</accession>
<feature type="transmembrane region" description="Helical" evidence="1">
    <location>
        <begin position="206"/>
        <end position="226"/>
    </location>
</feature>
<keyword evidence="4" id="KW-1185">Reference proteome</keyword>
<sequence>MKLRTKRATRVAGAFTLAAGLALAAASPAVAAPPNTAIGLQATGTIVAGPFAVSTFPGSSPNSLVNIGVPGLLSTGAVNTAAGNVNASSSVDNLAVTLSAIASLSAGTVTSSCAFDPNTSTVSGTAGLTNAAFTVLGVPTGLAANPAPNTVVGIPGVATLTLNRQSTAGDGTLTIDALVISLLGSAQNVTVATSVCNAADLAPVPLIPANVAVGALAMLLIGGTSFQIHRRRNLADPVT</sequence>
<keyword evidence="2" id="KW-0732">Signal</keyword>
<evidence type="ECO:0000256" key="2">
    <source>
        <dbReference type="SAM" id="SignalP"/>
    </source>
</evidence>
<dbReference type="Proteomes" id="UP000199013">
    <property type="component" value="Unassembled WGS sequence"/>
</dbReference>
<evidence type="ECO:0008006" key="5">
    <source>
        <dbReference type="Google" id="ProtNLM"/>
    </source>
</evidence>
<gene>
    <name evidence="3" type="ORF">FDG2_0511</name>
</gene>